<dbReference type="SUPFAM" id="SSF52540">
    <property type="entry name" value="P-loop containing nucleoside triphosphate hydrolases"/>
    <property type="match status" value="1"/>
</dbReference>
<evidence type="ECO:0000256" key="1">
    <source>
        <dbReference type="ARBA" id="ARBA00022741"/>
    </source>
</evidence>
<comment type="caution">
    <text evidence="6">The sequence shown here is derived from an EMBL/GenBank/DDBJ whole genome shotgun (WGS) entry which is preliminary data.</text>
</comment>
<reference evidence="6" key="1">
    <citation type="submission" date="2021-01" db="EMBL/GenBank/DDBJ databases">
        <title>Modified the classification status of verrucomicrobia.</title>
        <authorList>
            <person name="Feng X."/>
        </authorList>
    </citation>
    <scope>NUCLEOTIDE SEQUENCE</scope>
    <source>
        <strain evidence="6">KCTC 12986</strain>
    </source>
</reference>
<dbReference type="AlphaFoldDB" id="A0A934VMX2"/>
<dbReference type="Pfam" id="PF00004">
    <property type="entry name" value="AAA"/>
    <property type="match status" value="1"/>
</dbReference>
<feature type="domain" description="AAA+ ATPase" evidence="5">
    <location>
        <begin position="313"/>
        <end position="449"/>
    </location>
</feature>
<dbReference type="SMART" id="SM00382">
    <property type="entry name" value="AAA"/>
    <property type="match status" value="1"/>
</dbReference>
<dbReference type="PANTHER" id="PTHR42960:SF1">
    <property type="entry name" value="YCF46 PROTEIN"/>
    <property type="match status" value="1"/>
</dbReference>
<name>A0A934VMX2_9BACT</name>
<dbReference type="CDD" id="cd19481">
    <property type="entry name" value="RecA-like_protease"/>
    <property type="match status" value="1"/>
</dbReference>
<dbReference type="InterPro" id="IPR027417">
    <property type="entry name" value="P-loop_NTPase"/>
</dbReference>
<comment type="similarity">
    <text evidence="3">Belongs to the AAA ATPase family. Highly divergent.</text>
</comment>
<keyword evidence="1" id="KW-0547">Nucleotide-binding</keyword>
<dbReference type="RefSeq" id="WP_200391977.1">
    <property type="nucleotide sequence ID" value="NZ_JAENIO010000026.1"/>
</dbReference>
<gene>
    <name evidence="6" type="ORF">JIN78_10760</name>
</gene>
<protein>
    <recommendedName>
        <fullName evidence="4">Uncharacterized AAA domain-containing protein ycf46</fullName>
    </recommendedName>
</protein>
<dbReference type="EMBL" id="JAENIO010000026">
    <property type="protein sequence ID" value="MBK1834541.1"/>
    <property type="molecule type" value="Genomic_DNA"/>
</dbReference>
<dbReference type="PANTHER" id="PTHR42960">
    <property type="entry name" value="YCF46 PROTEIN"/>
    <property type="match status" value="1"/>
</dbReference>
<organism evidence="6 7">
    <name type="scientific">Roseibacillus ishigakijimensis</name>
    <dbReference type="NCBI Taxonomy" id="454146"/>
    <lineage>
        <taxon>Bacteria</taxon>
        <taxon>Pseudomonadati</taxon>
        <taxon>Verrucomicrobiota</taxon>
        <taxon>Verrucomicrobiia</taxon>
        <taxon>Verrucomicrobiales</taxon>
        <taxon>Verrucomicrobiaceae</taxon>
        <taxon>Roseibacillus</taxon>
    </lineage>
</organism>
<evidence type="ECO:0000256" key="2">
    <source>
        <dbReference type="ARBA" id="ARBA00022840"/>
    </source>
</evidence>
<evidence type="ECO:0000256" key="3">
    <source>
        <dbReference type="ARBA" id="ARBA00038088"/>
    </source>
</evidence>
<dbReference type="InterPro" id="IPR003593">
    <property type="entry name" value="AAA+_ATPase"/>
</dbReference>
<sequence>MNEIPAWAQEVINGYESGIAGCFVLHGNVGDRVLLPSGSPSDGHGGGEHLGPLRDFLKEVLLPRFEIILIYSLGEGLQVLRGSEQFEKWAGSRDVPSQPLATLRAVGEFLRFQRNSRLLTGRSPRVAFVVQEAQLVVPLVSQSTSYEINALASLLRGWAAGGRLQENGQAVFLVADRIANLHPVLVHEPAIFSVELPLPSTSMMARALASLQEGAPQALRHYEDRLRALAEALRGASLSSVEALVRRRQFEQKPLLEEDVGRLKRELVEHDCEGLIEFVEPDRDLSQVIGLEGVKDWLRDDLALWHRGERAAMPMGYLFCGPVGTGKTYLAECLAGEAGVPMVVMRNFRDKWVGSTEANLEKIFALLHALGRCLVFVDEADQALGQRQSGSGDGGVSSRVYSMMAAEMSDTRNRGKIVWVLASSRPDLIEVDLKRPGRVDIKIPLFPTTRAREGFTLLRALCGARGLPIPEEAFAEFEALVPHLLTPGAAEAIAVKVFRAVKAKNADPLDALRGALTGYLPPVDPKILRQQMKIAAEEASEPSFLPNEVRSLLGLD</sequence>
<dbReference type="Gene3D" id="3.40.50.300">
    <property type="entry name" value="P-loop containing nucleotide triphosphate hydrolases"/>
    <property type="match status" value="1"/>
</dbReference>
<dbReference type="Proteomes" id="UP000604083">
    <property type="component" value="Unassembled WGS sequence"/>
</dbReference>
<proteinExistence type="inferred from homology"/>
<dbReference type="GO" id="GO:0016887">
    <property type="term" value="F:ATP hydrolysis activity"/>
    <property type="evidence" value="ECO:0007669"/>
    <property type="project" value="InterPro"/>
</dbReference>
<dbReference type="GO" id="GO:0005524">
    <property type="term" value="F:ATP binding"/>
    <property type="evidence" value="ECO:0007669"/>
    <property type="project" value="UniProtKB-KW"/>
</dbReference>
<evidence type="ECO:0000259" key="5">
    <source>
        <dbReference type="SMART" id="SM00382"/>
    </source>
</evidence>
<evidence type="ECO:0000256" key="4">
    <source>
        <dbReference type="ARBA" id="ARBA00040480"/>
    </source>
</evidence>
<keyword evidence="2 6" id="KW-0067">ATP-binding</keyword>
<accession>A0A934VMX2</accession>
<evidence type="ECO:0000313" key="7">
    <source>
        <dbReference type="Proteomes" id="UP000604083"/>
    </source>
</evidence>
<evidence type="ECO:0000313" key="6">
    <source>
        <dbReference type="EMBL" id="MBK1834541.1"/>
    </source>
</evidence>
<dbReference type="InterPro" id="IPR003959">
    <property type="entry name" value="ATPase_AAA_core"/>
</dbReference>
<dbReference type="InterPro" id="IPR052381">
    <property type="entry name" value="AAA_domain_protein"/>
</dbReference>
<keyword evidence="7" id="KW-1185">Reference proteome</keyword>